<dbReference type="RefSeq" id="WP_071803894.1">
    <property type="nucleotide sequence ID" value="NZ_MEIA01000072.1"/>
</dbReference>
<reference evidence="6 7" key="1">
    <citation type="submission" date="2016-09" db="EMBL/GenBank/DDBJ databases">
        <title>Couchioplanes caeruleus draft genome sequence.</title>
        <authorList>
            <person name="Sheehan J."/>
            <person name="Caffrey P."/>
        </authorList>
    </citation>
    <scope>NUCLEOTIDE SEQUENCE [LARGE SCALE GENOMIC DNA]</scope>
    <source>
        <strain evidence="6 7">DSM 43634</strain>
    </source>
</reference>
<feature type="domain" description="CheB-type methylesterase" evidence="5">
    <location>
        <begin position="9"/>
        <end position="197"/>
    </location>
</feature>
<dbReference type="InterPro" id="IPR000673">
    <property type="entry name" value="Sig_transdc_resp-reg_Me-estase"/>
</dbReference>
<keyword evidence="1 4" id="KW-0378">Hydrolase</keyword>
<dbReference type="GO" id="GO:0008984">
    <property type="term" value="F:protein-glutamate methylesterase activity"/>
    <property type="evidence" value="ECO:0007669"/>
    <property type="project" value="UniProtKB-EC"/>
</dbReference>
<evidence type="ECO:0000256" key="3">
    <source>
        <dbReference type="ARBA" id="ARBA00048267"/>
    </source>
</evidence>
<feature type="active site" evidence="4">
    <location>
        <position position="138"/>
    </location>
</feature>
<evidence type="ECO:0000313" key="6">
    <source>
        <dbReference type="EMBL" id="OJF14992.1"/>
    </source>
</evidence>
<accession>A0A1K0FQN2</accession>
<dbReference type="Gene3D" id="3.40.50.180">
    <property type="entry name" value="Methylesterase CheB, C-terminal domain"/>
    <property type="match status" value="1"/>
</dbReference>
<dbReference type="SUPFAM" id="SSF52738">
    <property type="entry name" value="Methylesterase CheB, C-terminal domain"/>
    <property type="match status" value="1"/>
</dbReference>
<keyword evidence="4" id="KW-0145">Chemotaxis</keyword>
<evidence type="ECO:0000256" key="2">
    <source>
        <dbReference type="ARBA" id="ARBA00039140"/>
    </source>
</evidence>
<dbReference type="Pfam" id="PF01339">
    <property type="entry name" value="CheB_methylest"/>
    <property type="match status" value="1"/>
</dbReference>
<dbReference type="GO" id="GO:0000156">
    <property type="term" value="F:phosphorelay response regulator activity"/>
    <property type="evidence" value="ECO:0007669"/>
    <property type="project" value="InterPro"/>
</dbReference>
<dbReference type="PANTHER" id="PTHR42872">
    <property type="entry name" value="PROTEIN-GLUTAMATE METHYLESTERASE/PROTEIN-GLUTAMINE GLUTAMINASE"/>
    <property type="match status" value="1"/>
</dbReference>
<dbReference type="GO" id="GO:0006935">
    <property type="term" value="P:chemotaxis"/>
    <property type="evidence" value="ECO:0007669"/>
    <property type="project" value="UniProtKB-UniRule"/>
</dbReference>
<proteinExistence type="predicted"/>
<dbReference type="EC" id="3.1.1.61" evidence="2"/>
<evidence type="ECO:0000259" key="5">
    <source>
        <dbReference type="PROSITE" id="PS50122"/>
    </source>
</evidence>
<comment type="catalytic activity">
    <reaction evidence="3">
        <text>[protein]-L-glutamate 5-O-methyl ester + H2O = L-glutamyl-[protein] + methanol + H(+)</text>
        <dbReference type="Rhea" id="RHEA:23236"/>
        <dbReference type="Rhea" id="RHEA-COMP:10208"/>
        <dbReference type="Rhea" id="RHEA-COMP:10311"/>
        <dbReference type="ChEBI" id="CHEBI:15377"/>
        <dbReference type="ChEBI" id="CHEBI:15378"/>
        <dbReference type="ChEBI" id="CHEBI:17790"/>
        <dbReference type="ChEBI" id="CHEBI:29973"/>
        <dbReference type="ChEBI" id="CHEBI:82795"/>
        <dbReference type="EC" id="3.1.1.61"/>
    </reaction>
</comment>
<feature type="active site" evidence="4">
    <location>
        <position position="45"/>
    </location>
</feature>
<gene>
    <name evidence="6" type="ORF">BG844_06830</name>
</gene>
<dbReference type="CDD" id="cd16433">
    <property type="entry name" value="CheB"/>
    <property type="match status" value="1"/>
</dbReference>
<dbReference type="InterPro" id="IPR035909">
    <property type="entry name" value="CheB_C"/>
</dbReference>
<protein>
    <recommendedName>
        <fullName evidence="2">protein-glutamate methylesterase</fullName>
        <ecNumber evidence="2">3.1.1.61</ecNumber>
    </recommendedName>
</protein>
<organism evidence="6 7">
    <name type="scientific">Couchioplanes caeruleus subsp. caeruleus</name>
    <dbReference type="NCBI Taxonomy" id="56427"/>
    <lineage>
        <taxon>Bacteria</taxon>
        <taxon>Bacillati</taxon>
        <taxon>Actinomycetota</taxon>
        <taxon>Actinomycetes</taxon>
        <taxon>Micromonosporales</taxon>
        <taxon>Micromonosporaceae</taxon>
        <taxon>Couchioplanes</taxon>
    </lineage>
</organism>
<dbReference type="PANTHER" id="PTHR42872:SF6">
    <property type="entry name" value="PROTEIN-GLUTAMATE METHYLESTERASE_PROTEIN-GLUTAMINE GLUTAMINASE"/>
    <property type="match status" value="1"/>
</dbReference>
<evidence type="ECO:0000256" key="1">
    <source>
        <dbReference type="ARBA" id="ARBA00022801"/>
    </source>
</evidence>
<evidence type="ECO:0000256" key="4">
    <source>
        <dbReference type="PROSITE-ProRule" id="PRU00050"/>
    </source>
</evidence>
<comment type="caution">
    <text evidence="6">The sequence shown here is derived from an EMBL/GenBank/DDBJ whole genome shotgun (WGS) entry which is preliminary data.</text>
</comment>
<dbReference type="PROSITE" id="PS50122">
    <property type="entry name" value="CHEB"/>
    <property type="match status" value="1"/>
</dbReference>
<keyword evidence="7" id="KW-1185">Reference proteome</keyword>
<evidence type="ECO:0000313" key="7">
    <source>
        <dbReference type="Proteomes" id="UP000182486"/>
    </source>
</evidence>
<dbReference type="EMBL" id="MEIA01000072">
    <property type="protein sequence ID" value="OJF14992.1"/>
    <property type="molecule type" value="Genomic_DNA"/>
</dbReference>
<name>A0A1K0FQN2_9ACTN</name>
<dbReference type="AlphaFoldDB" id="A0A1K0FQN2"/>
<dbReference type="Proteomes" id="UP000182486">
    <property type="component" value="Unassembled WGS sequence"/>
</dbReference>
<dbReference type="GO" id="GO:0005737">
    <property type="term" value="C:cytoplasm"/>
    <property type="evidence" value="ECO:0007669"/>
    <property type="project" value="InterPro"/>
</dbReference>
<sequence>MNAVAEQWPIPVVALVCSAGGLDALYRILAKLPSTFPAAVIVLRHQDPRGRSLLAPLLRGRTTLQVDTARDGERISAGRVFVAPAGRHTLITPDGRIALIVSGDRPPYRPSADLLFTSMALSAGRRSIAVVLSGHGNDGATGATAVHRCGGMVVASDKATSTVFAMPCATIERGGIVDHVVPVDDIAPLLTTIVAADDVESATAA</sequence>
<feature type="active site" evidence="4">
    <location>
        <position position="18"/>
    </location>
</feature>